<dbReference type="Proteomes" id="UP001318860">
    <property type="component" value="Unassembled WGS sequence"/>
</dbReference>
<keyword evidence="2" id="KW-1185">Reference proteome</keyword>
<evidence type="ECO:0008006" key="3">
    <source>
        <dbReference type="Google" id="ProtNLM"/>
    </source>
</evidence>
<dbReference type="InterPro" id="IPR029063">
    <property type="entry name" value="SAM-dependent_MTases_sf"/>
</dbReference>
<organism evidence="1 2">
    <name type="scientific">Rehmannia glutinosa</name>
    <name type="common">Chinese foxglove</name>
    <dbReference type="NCBI Taxonomy" id="99300"/>
    <lineage>
        <taxon>Eukaryota</taxon>
        <taxon>Viridiplantae</taxon>
        <taxon>Streptophyta</taxon>
        <taxon>Embryophyta</taxon>
        <taxon>Tracheophyta</taxon>
        <taxon>Spermatophyta</taxon>
        <taxon>Magnoliopsida</taxon>
        <taxon>eudicotyledons</taxon>
        <taxon>Gunneridae</taxon>
        <taxon>Pentapetalae</taxon>
        <taxon>asterids</taxon>
        <taxon>lamiids</taxon>
        <taxon>Lamiales</taxon>
        <taxon>Orobanchaceae</taxon>
        <taxon>Rehmannieae</taxon>
        <taxon>Rehmannia</taxon>
    </lineage>
</organism>
<protein>
    <recommendedName>
        <fullName evidence="3">Methyltransferase-like protein 13</fullName>
    </recommendedName>
</protein>
<reference evidence="1 2" key="1">
    <citation type="journal article" date="2021" name="Comput. Struct. Biotechnol. J.">
        <title>De novo genome assembly of the potent medicinal plant Rehmannia glutinosa using nanopore technology.</title>
        <authorList>
            <person name="Ma L."/>
            <person name="Dong C."/>
            <person name="Song C."/>
            <person name="Wang X."/>
            <person name="Zheng X."/>
            <person name="Niu Y."/>
            <person name="Chen S."/>
            <person name="Feng W."/>
        </authorList>
    </citation>
    <scope>NUCLEOTIDE SEQUENCE [LARGE SCALE GENOMIC DNA]</scope>
    <source>
        <strain evidence="1">DH-2019</strain>
    </source>
</reference>
<evidence type="ECO:0000313" key="1">
    <source>
        <dbReference type="EMBL" id="KAK6144647.1"/>
    </source>
</evidence>
<dbReference type="EMBL" id="JABTTQ020000012">
    <property type="protein sequence ID" value="KAK6144647.1"/>
    <property type="molecule type" value="Genomic_DNA"/>
</dbReference>
<name>A0ABR0WAJ3_REHGL</name>
<gene>
    <name evidence="1" type="ORF">DH2020_021467</name>
</gene>
<comment type="caution">
    <text evidence="1">The sequence shown here is derived from an EMBL/GenBank/DDBJ whole genome shotgun (WGS) entry which is preliminary data.</text>
</comment>
<sequence>MSLSPSTFETIVPSRYITFTFPNHHHHHHHHLRVAVLDSPSAATAAASTAAIWVPPGRESDWIFSTFSGHLQLLLTQPLSRLILIGNSPSSPQPISYNSSLHPSSPTPLQRNLAPLLSALTPKSAFLDDGEIPEVPLLVFEDEVVKSSIVEICEGPCVGEMLIENVELENDGVKEFRRRLRFKRMPNFVQSQMRICPKNVTSFENLDNMKFDLDRGVLVQPYLNPMVAGISVISRFLEGRTFRPKALCLGVGGGALLGFLRVQLNFEVVGVEEDDVVLEVAKRYFGLENDELIHLFAEDGIEYVKNLAKNLSEECRFHAIMVDLDSSDVSVGACAPPVEFVRKSVLVAVRAVLCEEGVVVINTIPSSRLLYERLISEFHEVFEELYEIDVGNGENFVLIATKSKVGNALEANGGAFLNKLKSVVSGSYIDSIRKIPKTADPAF</sequence>
<evidence type="ECO:0000313" key="2">
    <source>
        <dbReference type="Proteomes" id="UP001318860"/>
    </source>
</evidence>
<proteinExistence type="predicted"/>
<dbReference type="SUPFAM" id="SSF53335">
    <property type="entry name" value="S-adenosyl-L-methionine-dependent methyltransferases"/>
    <property type="match status" value="1"/>
</dbReference>
<accession>A0ABR0WAJ3</accession>
<dbReference type="Gene3D" id="3.40.50.150">
    <property type="entry name" value="Vaccinia Virus protein VP39"/>
    <property type="match status" value="1"/>
</dbReference>